<dbReference type="Proteomes" id="UP001244136">
    <property type="component" value="Chromosome"/>
</dbReference>
<dbReference type="InterPro" id="IPR003593">
    <property type="entry name" value="AAA+_ATPase"/>
</dbReference>
<evidence type="ECO:0000256" key="6">
    <source>
        <dbReference type="ARBA" id="ARBA00023136"/>
    </source>
</evidence>
<evidence type="ECO:0000256" key="4">
    <source>
        <dbReference type="ARBA" id="ARBA00022840"/>
    </source>
</evidence>
<dbReference type="Pfam" id="PF00664">
    <property type="entry name" value="ABC_membrane"/>
    <property type="match status" value="1"/>
</dbReference>
<keyword evidence="5 7" id="KW-1133">Transmembrane helix</keyword>
<feature type="domain" description="ABC transporter" evidence="8">
    <location>
        <begin position="367"/>
        <end position="620"/>
    </location>
</feature>
<dbReference type="Pfam" id="PF00005">
    <property type="entry name" value="ABC_tran"/>
    <property type="match status" value="1"/>
</dbReference>
<dbReference type="SUPFAM" id="SSF52540">
    <property type="entry name" value="P-loop containing nucleoside triphosphate hydrolases"/>
    <property type="match status" value="1"/>
</dbReference>
<proteinExistence type="predicted"/>
<reference evidence="10 11" key="1">
    <citation type="journal article" date="2008" name="Int. J. Syst. Evol. Microbiol.">
        <title>Tessaracoccus flavescens sp. nov., isolated from marine sediment.</title>
        <authorList>
            <person name="Lee D.W."/>
            <person name="Lee S.D."/>
        </authorList>
    </citation>
    <scope>NUCLEOTIDE SEQUENCE [LARGE SCALE GENOMIC DNA]</scope>
    <source>
        <strain evidence="10 11">T21</strain>
    </source>
</reference>
<evidence type="ECO:0000256" key="1">
    <source>
        <dbReference type="ARBA" id="ARBA00004651"/>
    </source>
</evidence>
<evidence type="ECO:0000256" key="5">
    <source>
        <dbReference type="ARBA" id="ARBA00022989"/>
    </source>
</evidence>
<feature type="transmembrane region" description="Helical" evidence="7">
    <location>
        <begin position="274"/>
        <end position="293"/>
    </location>
</feature>
<evidence type="ECO:0000256" key="2">
    <source>
        <dbReference type="ARBA" id="ARBA00022692"/>
    </source>
</evidence>
<dbReference type="SMART" id="SM00382">
    <property type="entry name" value="AAA"/>
    <property type="match status" value="1"/>
</dbReference>
<evidence type="ECO:0000259" key="9">
    <source>
        <dbReference type="PROSITE" id="PS50929"/>
    </source>
</evidence>
<dbReference type="RefSeq" id="WP_281144686.1">
    <property type="nucleotide sequence ID" value="NZ_CP123967.1"/>
</dbReference>
<dbReference type="Gene3D" id="1.20.1560.10">
    <property type="entry name" value="ABC transporter type 1, transmembrane domain"/>
    <property type="match status" value="1"/>
</dbReference>
<keyword evidence="2 7" id="KW-0812">Transmembrane</keyword>
<feature type="transmembrane region" description="Helical" evidence="7">
    <location>
        <begin position="85"/>
        <end position="106"/>
    </location>
</feature>
<keyword evidence="11" id="KW-1185">Reference proteome</keyword>
<dbReference type="PANTHER" id="PTHR43394">
    <property type="entry name" value="ATP-DEPENDENT PERMEASE MDL1, MITOCHONDRIAL"/>
    <property type="match status" value="1"/>
</dbReference>
<organism evidence="10 11">
    <name type="scientific">Tessaracoccus lacteus</name>
    <dbReference type="NCBI Taxonomy" id="3041766"/>
    <lineage>
        <taxon>Bacteria</taxon>
        <taxon>Bacillati</taxon>
        <taxon>Actinomycetota</taxon>
        <taxon>Actinomycetes</taxon>
        <taxon>Propionibacteriales</taxon>
        <taxon>Propionibacteriaceae</taxon>
        <taxon>Tessaracoccus</taxon>
    </lineage>
</organism>
<name>A0ABY8PWU2_9ACTN</name>
<feature type="transmembrane region" description="Helical" evidence="7">
    <location>
        <begin position="299"/>
        <end position="319"/>
    </location>
</feature>
<dbReference type="PROSITE" id="PS50929">
    <property type="entry name" value="ABC_TM1F"/>
    <property type="match status" value="1"/>
</dbReference>
<evidence type="ECO:0000256" key="3">
    <source>
        <dbReference type="ARBA" id="ARBA00022741"/>
    </source>
</evidence>
<protein>
    <submittedName>
        <fullName evidence="10">ABC transporter ATP-binding protein</fullName>
    </submittedName>
</protein>
<feature type="domain" description="ABC transmembrane type-1" evidence="9">
    <location>
        <begin position="50"/>
        <end position="334"/>
    </location>
</feature>
<dbReference type="GO" id="GO:0005524">
    <property type="term" value="F:ATP binding"/>
    <property type="evidence" value="ECO:0007669"/>
    <property type="project" value="UniProtKB-KW"/>
</dbReference>
<evidence type="ECO:0000259" key="8">
    <source>
        <dbReference type="PROSITE" id="PS50893"/>
    </source>
</evidence>
<dbReference type="PROSITE" id="PS00211">
    <property type="entry name" value="ABC_TRANSPORTER_1"/>
    <property type="match status" value="1"/>
</dbReference>
<dbReference type="InterPro" id="IPR039421">
    <property type="entry name" value="Type_1_exporter"/>
</dbReference>
<comment type="subcellular location">
    <subcellularLocation>
        <location evidence="1">Cell membrane</location>
        <topology evidence="1">Multi-pass membrane protein</topology>
    </subcellularLocation>
</comment>
<keyword evidence="3" id="KW-0547">Nucleotide-binding</keyword>
<feature type="transmembrane region" description="Helical" evidence="7">
    <location>
        <begin position="38"/>
        <end position="65"/>
    </location>
</feature>
<dbReference type="InterPro" id="IPR011527">
    <property type="entry name" value="ABC1_TM_dom"/>
</dbReference>
<evidence type="ECO:0000313" key="11">
    <source>
        <dbReference type="Proteomes" id="UP001244136"/>
    </source>
</evidence>
<accession>A0ABY8PWU2</accession>
<keyword evidence="4 10" id="KW-0067">ATP-binding</keyword>
<dbReference type="PANTHER" id="PTHR43394:SF1">
    <property type="entry name" value="ATP-BINDING CASSETTE SUB-FAMILY B MEMBER 10, MITOCHONDRIAL"/>
    <property type="match status" value="1"/>
</dbReference>
<evidence type="ECO:0000313" key="10">
    <source>
        <dbReference type="EMBL" id="WGT46938.1"/>
    </source>
</evidence>
<dbReference type="Gene3D" id="3.40.50.300">
    <property type="entry name" value="P-loop containing nucleotide triphosphate hydrolases"/>
    <property type="match status" value="1"/>
</dbReference>
<dbReference type="InterPro" id="IPR036640">
    <property type="entry name" value="ABC1_TM_sf"/>
</dbReference>
<dbReference type="PROSITE" id="PS50893">
    <property type="entry name" value="ABC_TRANSPORTER_2"/>
    <property type="match status" value="1"/>
</dbReference>
<dbReference type="SUPFAM" id="SSF90123">
    <property type="entry name" value="ABC transporter transmembrane region"/>
    <property type="match status" value="1"/>
</dbReference>
<dbReference type="InterPro" id="IPR017871">
    <property type="entry name" value="ABC_transporter-like_CS"/>
</dbReference>
<dbReference type="InterPro" id="IPR027417">
    <property type="entry name" value="P-loop_NTPase"/>
</dbReference>
<evidence type="ECO:0000256" key="7">
    <source>
        <dbReference type="SAM" id="Phobius"/>
    </source>
</evidence>
<dbReference type="InterPro" id="IPR003439">
    <property type="entry name" value="ABC_transporter-like_ATP-bd"/>
</dbReference>
<sequence length="628" mass="66971">MSVGHGGGFRGGGRVLGRLAADPEIAHAKIDRGTARRVIAYGAPFTGMIVVFLVATVAGSTLSVVPLLLFQRIIDDGVLAGDRGLVVTLSVVVAVMALLSAAVSILERWCSARIGEDLIFRMRVEIYDHVMRMPLAFFSRSHTGKLVSRLQSDVTGAQQAFTSTLSTLVSNAVTLVLVLASMLALSWPLTLAALVLLPVFMVPASRIGSQLADLSRDRMQEQAEMSATMTERFSVSGALLVKLFGDHATEQATFARPARAVADSGVRIAMISRVFMTALTLVGALATSVFYGFGGLSAISGQLTVGTLTALVALLARLYGPLMQLASLRVDVMSALVSFERVFEVLDLTPLIVDAPDARPVSGPPSVRFTDVVFTYPDAREVSLPSLEPAAAVQETPSEPVLKGISFEARPGQTVALVGHSGSGKTTITHLVSRLYDVDSGSVQVAGTDVRELQLASLQDEVGYVTQDAHLFHDTVGANLRYAKPSATDEDLWRALESAQIADLVRRLPDGLDTVVGERGYRLSGGERQRFAIARLLLKAPPILVLDEATAHLDSESEAAVQVALDTAREGRTSIVIAHRLSTVRHADRILVVEAGRVVESGTHEELLAAGGHYATLYSTQFDDADAR</sequence>
<dbReference type="EMBL" id="CP123967">
    <property type="protein sequence ID" value="WGT46938.1"/>
    <property type="molecule type" value="Genomic_DNA"/>
</dbReference>
<dbReference type="CDD" id="cd18550">
    <property type="entry name" value="ABC_6TM_exporter_like"/>
    <property type="match status" value="1"/>
</dbReference>
<keyword evidence="6 7" id="KW-0472">Membrane</keyword>
<gene>
    <name evidence="10" type="ORF">QH948_12500</name>
</gene>